<evidence type="ECO:0000256" key="1">
    <source>
        <dbReference type="ARBA" id="ARBA00022741"/>
    </source>
</evidence>
<evidence type="ECO:0000256" key="5">
    <source>
        <dbReference type="ARBA" id="ARBA00023235"/>
    </source>
</evidence>
<evidence type="ECO:0000256" key="7">
    <source>
        <dbReference type="ARBA" id="ARBA00034808"/>
    </source>
</evidence>
<evidence type="ECO:0000256" key="2">
    <source>
        <dbReference type="ARBA" id="ARBA00022801"/>
    </source>
</evidence>
<dbReference type="Pfam" id="PF12705">
    <property type="entry name" value="PDDEXK_1"/>
    <property type="match status" value="1"/>
</dbReference>
<gene>
    <name evidence="12" type="primary">recB_2</name>
    <name evidence="12" type="ORF">LNAOJCKE_4657</name>
</gene>
<dbReference type="InterPro" id="IPR038726">
    <property type="entry name" value="PDDEXK_AddAB-type"/>
</dbReference>
<sequence length="1058" mass="113432">MHASPLNRVDTTLASAGTGKTTALVGQLTRFLDAGIAPDRILATTFTKKAAEELVERARAHLIELGRSEDAAALLGARMGTVNAVCGRLVEDFAFELGRPPGGEVIPDGSAALLFATATDETLTAFAPALNALSEKFGLADQDTDWRGLVRRIIELVRANGIDEAGLAHSAERSRDGLLVLLPEPDPIRSAEDLDAALRAAIQEAQEALDGRSLKGEGAKAASAVKLAASILDRGELLPWSLWAKLSKPKASKADAPLFANVADAAAAHSRHPGLRQELERFIHLVFDCAAQCATAFQAYKAERGLLDFTDQEVLALEILQRPDTQERLRESIGVVLVDEVQDASPLQVAIFTELARIAAHSVWVGDPKQAIYGFRNTDTNLTLAAAQGIAAGTGGTSEVLSKSWRSRPGLCAFVNDAFLPAFERMGLPAEASRFTDWACDDAGLTHPPLSVWHANGKTKADRSASLAGGIAAALSEPARWPVRSRSGSTVRDLRPSDIAVLCRYNSDVGDLASALTRLGVRVAVERGNLFATPEVELAMAALRWTADPSDRLSLAELVRLAGGEDEPQGWLDALGVDDPDEALQSRLPFAGTLQDLRSRQLAMTPCEIVDAVILATDVVDLACRWGQAASRLHALEAFRGIACSYEGECARLRRPATLGGLVAWLPSQEVRCPRSHEDAVHVMTYHSAKGLEWPVVVLAQLESAPRTELFAPVAEVVGTLDWQAPLAGRWIRFWPWPYGAQSAGIPLDAAAAASTIGRKTAGEARDEAVRLLYVGATRARDHLVFARNVAPATWLGTLNEGEDPQVILPMHDGFSVVAAGAKHPARFELLATPSESADTKVADTTFLGIARQRMVHPPLRLRPSCAVDPAAFGVLARTPLGSRTPLSGNPEMDVLGQAVHNFLAVDREDQKLERRHHRALHVLERWNVAGQLDPRGLVECADRLWQFLAHRFPDARLRREVPVFAPVAGQFTVGCIDLLLDWGDTFAIIDHKSFPGRLEQWEDRAVGAAPQLAAYAQAVATATGAVCGGLFVHMPLVGTIIEVGAAAATAMALPQGS</sequence>
<dbReference type="SUPFAM" id="SSF52540">
    <property type="entry name" value="P-loop containing nucleoside triphosphate hydrolases"/>
    <property type="match status" value="1"/>
</dbReference>
<comment type="catalytic activity">
    <reaction evidence="8">
        <text>ATP + H2O = ADP + phosphate + H(+)</text>
        <dbReference type="Rhea" id="RHEA:13065"/>
        <dbReference type="ChEBI" id="CHEBI:15377"/>
        <dbReference type="ChEBI" id="CHEBI:15378"/>
        <dbReference type="ChEBI" id="CHEBI:30616"/>
        <dbReference type="ChEBI" id="CHEBI:43474"/>
        <dbReference type="ChEBI" id="CHEBI:456216"/>
        <dbReference type="EC" id="5.6.2.4"/>
    </reaction>
</comment>
<evidence type="ECO:0000259" key="11">
    <source>
        <dbReference type="PROSITE" id="PS51217"/>
    </source>
</evidence>
<evidence type="ECO:0000313" key="12">
    <source>
        <dbReference type="EMBL" id="GJE67426.1"/>
    </source>
</evidence>
<dbReference type="Gene3D" id="3.40.50.300">
    <property type="entry name" value="P-loop containing nucleotide triphosphate hydrolases"/>
    <property type="match status" value="4"/>
</dbReference>
<dbReference type="PROSITE" id="PS51217">
    <property type="entry name" value="UVRD_HELICASE_CTER"/>
    <property type="match status" value="1"/>
</dbReference>
<dbReference type="InterPro" id="IPR027417">
    <property type="entry name" value="P-loop_NTPase"/>
</dbReference>
<keyword evidence="1 9" id="KW-0547">Nucleotide-binding</keyword>
<feature type="domain" description="UvrD-like helicase ATP-binding" evidence="10">
    <location>
        <begin position="1"/>
        <end position="408"/>
    </location>
</feature>
<keyword evidence="3 9" id="KW-0347">Helicase</keyword>
<dbReference type="EMBL" id="BPRC01000027">
    <property type="protein sequence ID" value="GJE67426.1"/>
    <property type="molecule type" value="Genomic_DNA"/>
</dbReference>
<name>A0ABQ4UJC6_9HYPH</name>
<evidence type="ECO:0000313" key="13">
    <source>
        <dbReference type="Proteomes" id="UP001055039"/>
    </source>
</evidence>
<dbReference type="Pfam" id="PF00580">
    <property type="entry name" value="UvrD-helicase"/>
    <property type="match status" value="1"/>
</dbReference>
<dbReference type="RefSeq" id="WP_238228314.1">
    <property type="nucleotide sequence ID" value="NZ_BAAADH010000017.1"/>
</dbReference>
<comment type="caution">
    <text evidence="12">The sequence shown here is derived from an EMBL/GenBank/DDBJ whole genome shotgun (WGS) entry which is preliminary data.</text>
</comment>
<evidence type="ECO:0000256" key="8">
    <source>
        <dbReference type="ARBA" id="ARBA00048988"/>
    </source>
</evidence>
<keyword evidence="4 9" id="KW-0067">ATP-binding</keyword>
<evidence type="ECO:0000256" key="4">
    <source>
        <dbReference type="ARBA" id="ARBA00022840"/>
    </source>
</evidence>
<feature type="binding site" evidence="9">
    <location>
        <begin position="14"/>
        <end position="21"/>
    </location>
    <ligand>
        <name>ATP</name>
        <dbReference type="ChEBI" id="CHEBI:30616"/>
    </ligand>
</feature>
<dbReference type="PROSITE" id="PS51198">
    <property type="entry name" value="UVRD_HELICASE_ATP_BIND"/>
    <property type="match status" value="1"/>
</dbReference>
<dbReference type="EC" id="5.6.2.4" evidence="7"/>
<reference evidence="12" key="1">
    <citation type="journal article" date="2021" name="Front. Microbiol.">
        <title>Comprehensive Comparative Genomics and Phenotyping of Methylobacterium Species.</title>
        <authorList>
            <person name="Alessa O."/>
            <person name="Ogura Y."/>
            <person name="Fujitani Y."/>
            <person name="Takami H."/>
            <person name="Hayashi T."/>
            <person name="Sahin N."/>
            <person name="Tani A."/>
        </authorList>
    </citation>
    <scope>NUCLEOTIDE SEQUENCE</scope>
    <source>
        <strain evidence="12">NBRC 15686</strain>
    </source>
</reference>
<dbReference type="Pfam" id="PF13361">
    <property type="entry name" value="UvrD_C"/>
    <property type="match status" value="1"/>
</dbReference>
<dbReference type="InterPro" id="IPR014016">
    <property type="entry name" value="UvrD-like_ATP-bd"/>
</dbReference>
<protein>
    <recommendedName>
        <fullName evidence="7">DNA 3'-5' helicase</fullName>
        <ecNumber evidence="7">5.6.2.4</ecNumber>
    </recommendedName>
</protein>
<keyword evidence="5" id="KW-0413">Isomerase</keyword>
<evidence type="ECO:0000256" key="6">
    <source>
        <dbReference type="ARBA" id="ARBA00034617"/>
    </source>
</evidence>
<dbReference type="InterPro" id="IPR000212">
    <property type="entry name" value="DNA_helicase_UvrD/REP"/>
</dbReference>
<dbReference type="InterPro" id="IPR014017">
    <property type="entry name" value="DNA_helicase_UvrD-like_C"/>
</dbReference>
<accession>A0ABQ4UJC6</accession>
<dbReference type="PANTHER" id="PTHR11070:SF23">
    <property type="entry name" value="RECBCD ENZYME SUBUNIT RECB"/>
    <property type="match status" value="1"/>
</dbReference>
<comment type="catalytic activity">
    <reaction evidence="6">
        <text>Couples ATP hydrolysis with the unwinding of duplex DNA by translocating in the 3'-5' direction.</text>
        <dbReference type="EC" id="5.6.2.4"/>
    </reaction>
</comment>
<reference evidence="12" key="2">
    <citation type="submission" date="2021-08" db="EMBL/GenBank/DDBJ databases">
        <authorList>
            <person name="Tani A."/>
            <person name="Ola A."/>
            <person name="Ogura Y."/>
            <person name="Katsura K."/>
            <person name="Hayashi T."/>
        </authorList>
    </citation>
    <scope>NUCLEOTIDE SEQUENCE</scope>
    <source>
        <strain evidence="12">NBRC 15686</strain>
    </source>
</reference>
<dbReference type="PANTHER" id="PTHR11070">
    <property type="entry name" value="UVRD / RECB / PCRA DNA HELICASE FAMILY MEMBER"/>
    <property type="match status" value="1"/>
</dbReference>
<evidence type="ECO:0000256" key="9">
    <source>
        <dbReference type="PROSITE-ProRule" id="PRU00560"/>
    </source>
</evidence>
<organism evidence="12 13">
    <name type="scientific">Methylorubrum aminovorans</name>
    <dbReference type="NCBI Taxonomy" id="269069"/>
    <lineage>
        <taxon>Bacteria</taxon>
        <taxon>Pseudomonadati</taxon>
        <taxon>Pseudomonadota</taxon>
        <taxon>Alphaproteobacteria</taxon>
        <taxon>Hyphomicrobiales</taxon>
        <taxon>Methylobacteriaceae</taxon>
        <taxon>Methylorubrum</taxon>
    </lineage>
</organism>
<keyword evidence="2 9" id="KW-0378">Hydrolase</keyword>
<dbReference type="Proteomes" id="UP001055039">
    <property type="component" value="Unassembled WGS sequence"/>
</dbReference>
<keyword evidence="13" id="KW-1185">Reference proteome</keyword>
<proteinExistence type="predicted"/>
<feature type="domain" description="UvrD-like helicase C-terminal" evidence="11">
    <location>
        <begin position="416"/>
        <end position="691"/>
    </location>
</feature>
<evidence type="ECO:0000256" key="3">
    <source>
        <dbReference type="ARBA" id="ARBA00022806"/>
    </source>
</evidence>
<evidence type="ECO:0000259" key="10">
    <source>
        <dbReference type="PROSITE" id="PS51198"/>
    </source>
</evidence>